<protein>
    <submittedName>
        <fullName evidence="6">Unannotated protein</fullName>
    </submittedName>
</protein>
<dbReference type="AlphaFoldDB" id="A0A6J6F0E6"/>
<dbReference type="SUPFAM" id="SSF50447">
    <property type="entry name" value="Translation proteins"/>
    <property type="match status" value="1"/>
</dbReference>
<organism evidence="6">
    <name type="scientific">freshwater metagenome</name>
    <dbReference type="NCBI Taxonomy" id="449393"/>
    <lineage>
        <taxon>unclassified sequences</taxon>
        <taxon>metagenomes</taxon>
        <taxon>ecological metagenomes</taxon>
    </lineage>
</organism>
<dbReference type="GO" id="GO:0006364">
    <property type="term" value="P:rRNA processing"/>
    <property type="evidence" value="ECO:0007669"/>
    <property type="project" value="UniProtKB-KW"/>
</dbReference>
<keyword evidence="1" id="KW-0963">Cytoplasm</keyword>
<dbReference type="Gene3D" id="2.40.30.60">
    <property type="entry name" value="RimM"/>
    <property type="match status" value="1"/>
</dbReference>
<evidence type="ECO:0000256" key="2">
    <source>
        <dbReference type="ARBA" id="ARBA00022517"/>
    </source>
</evidence>
<dbReference type="GO" id="GO:0005840">
    <property type="term" value="C:ribosome"/>
    <property type="evidence" value="ECO:0007669"/>
    <property type="project" value="InterPro"/>
</dbReference>
<name>A0A6J6F0E6_9ZZZZ</name>
<evidence type="ECO:0000256" key="1">
    <source>
        <dbReference type="ARBA" id="ARBA00022490"/>
    </source>
</evidence>
<reference evidence="6" key="1">
    <citation type="submission" date="2020-05" db="EMBL/GenBank/DDBJ databases">
        <authorList>
            <person name="Chiriac C."/>
            <person name="Salcher M."/>
            <person name="Ghai R."/>
            <person name="Kavagutti S V."/>
        </authorList>
    </citation>
    <scope>NUCLEOTIDE SEQUENCE</scope>
</reference>
<dbReference type="PANTHER" id="PTHR33692">
    <property type="entry name" value="RIBOSOME MATURATION FACTOR RIMM"/>
    <property type="match status" value="1"/>
</dbReference>
<dbReference type="GO" id="GO:0043022">
    <property type="term" value="F:ribosome binding"/>
    <property type="evidence" value="ECO:0007669"/>
    <property type="project" value="InterPro"/>
</dbReference>
<dbReference type="HAMAP" id="MF_00014">
    <property type="entry name" value="Ribosome_mat_RimM"/>
    <property type="match status" value="1"/>
</dbReference>
<evidence type="ECO:0000256" key="4">
    <source>
        <dbReference type="ARBA" id="ARBA00023186"/>
    </source>
</evidence>
<keyword evidence="2" id="KW-0690">Ribosome biogenesis</keyword>
<dbReference type="InterPro" id="IPR002676">
    <property type="entry name" value="RimM_N"/>
</dbReference>
<proteinExistence type="inferred from homology"/>
<accession>A0A6J6F0E6</accession>
<dbReference type="InterPro" id="IPR011961">
    <property type="entry name" value="RimM"/>
</dbReference>
<dbReference type="InterPro" id="IPR009000">
    <property type="entry name" value="Transl_B-barrel_sf"/>
</dbReference>
<keyword evidence="4" id="KW-0143">Chaperone</keyword>
<evidence type="ECO:0000256" key="3">
    <source>
        <dbReference type="ARBA" id="ARBA00022552"/>
    </source>
</evidence>
<dbReference type="Pfam" id="PF01782">
    <property type="entry name" value="RimM"/>
    <property type="match status" value="1"/>
</dbReference>
<feature type="domain" description="RimM N-terminal" evidence="5">
    <location>
        <begin position="17"/>
        <end position="93"/>
    </location>
</feature>
<keyword evidence="3" id="KW-0698">rRNA processing</keyword>
<evidence type="ECO:0000259" key="5">
    <source>
        <dbReference type="Pfam" id="PF01782"/>
    </source>
</evidence>
<dbReference type="InterPro" id="IPR036976">
    <property type="entry name" value="RimM_N_sf"/>
</dbReference>
<evidence type="ECO:0000313" key="6">
    <source>
        <dbReference type="EMBL" id="CAB4581896.1"/>
    </source>
</evidence>
<dbReference type="EMBL" id="CAEZTS010000092">
    <property type="protein sequence ID" value="CAB4581896.1"/>
    <property type="molecule type" value="Genomic_DNA"/>
</dbReference>
<sequence length="177" mass="19160">MTTEPDVSSRPDGLLEVGRFGRPHGVRGQIYVKLSTDRDERVARGARLWAGSWFEVASSTPMFSTGPDRWVVSLVGVDDRNVCERLVNRVIWAEPIDDPDAVWVHEAIGADVVDVDGVHHGRCVAVVANPANDLLELESGALVPVNFVVSVRPDDAGGYTALIDPPAGLFDVFDDGE</sequence>
<gene>
    <name evidence="6" type="ORF">UFOPK1722_01098</name>
</gene>
<dbReference type="PANTHER" id="PTHR33692:SF1">
    <property type="entry name" value="RIBOSOME MATURATION FACTOR RIMM"/>
    <property type="match status" value="1"/>
</dbReference>